<sequence length="848" mass="97216">MELSTLSLKKLSNANYYKLNTIFITLRIVELITLISEDRRLLLGSRRAGVKPWRLAINTRKYPPRKMIASQTIGIKAMDSRYSRMIMSSDKDESNRKIKKAKSNHMTSTTMNNEIRNDHRLHDPSPVALLDMLAEVASATLKNDLVLTPSVPFPVNKVKSTSPVSSSVRRTPYNSDLLNLDQIRMLSDRLLLNMFSDQTADELRKTYTFTCFLMPEKCQQTYSSFGNEHKARLLMKTHLLAHIAELVVEDNKPDRSPDRKFIAETLNARKKRLAGSRRRVLRKNTRAMRAKRLMAQTKEKTVKTGPNNSKTIVAEPGKFLRLSTLTSNDEIMDEKFEENGEDNSNDNFEKESVKSNKKKPSRLNGAVKTQQAKQGNKTKAIVVQDVENNKNKNKLSGQKQPRARKRKRTCETSEASTETKFPNDDEFGQTSQKSESWIFRDHNYTHIDGKKKDFDKYDRNASDEDDVETDSYRCPVIEEGSVNINSLMYSVLLECDVEHTNGSIGPVVAEFEEIKTTEIEKKDNKKGPELLEGVALQTKPKRIRRINKIIVPEEYATESSQSSEEEDESDEIEKPVQSTTKVVEPNAKAVEPLKVQAPKEGTPEWERKLALKCIRMLRTRRKDERITLVCKICQDKIFTAQATLMYHYRSHAGIKPFVCNICNTTFTRQHSLNYHMLIHNNKSRFTCVECGRKFRHPSHFKEHMRRHTGETPFECGDCGLRFKTRNTYKRHLKTRHGKLLTATGIVVLTSEEFLLVKTNPRKKASQRKDKETQWPDAECSTAGTLPSSTPQRSDKVTVKYCNELKLTSAMVQKHLKKNARLINVLAMEYVQILSGSNNDVMSLNLKFI</sequence>
<dbReference type="GO" id="GO:0010468">
    <property type="term" value="P:regulation of gene expression"/>
    <property type="evidence" value="ECO:0007669"/>
    <property type="project" value="TreeGrafter"/>
</dbReference>
<dbReference type="PROSITE" id="PS50157">
    <property type="entry name" value="ZINC_FINGER_C2H2_2"/>
    <property type="match status" value="4"/>
</dbReference>
<dbReference type="PROSITE" id="PS00028">
    <property type="entry name" value="ZINC_FINGER_C2H2_1"/>
    <property type="match status" value="3"/>
</dbReference>
<dbReference type="Gene3D" id="3.30.160.60">
    <property type="entry name" value="Classic Zinc Finger"/>
    <property type="match status" value="3"/>
</dbReference>
<evidence type="ECO:0000256" key="2">
    <source>
        <dbReference type="ARBA" id="ARBA00022723"/>
    </source>
</evidence>
<dbReference type="InterPro" id="IPR013087">
    <property type="entry name" value="Znf_C2H2_type"/>
</dbReference>
<evidence type="ECO:0000313" key="10">
    <source>
        <dbReference type="EnsemblMetazoa" id="SMAR003031-PA"/>
    </source>
</evidence>
<keyword evidence="3" id="KW-0677">Repeat</keyword>
<feature type="compositionally biased region" description="Polar residues" evidence="8">
    <location>
        <begin position="781"/>
        <end position="791"/>
    </location>
</feature>
<dbReference type="FunFam" id="3.30.160.60:FF:002326">
    <property type="entry name" value="B-cell CLL/lymphoma 6 member B protein"/>
    <property type="match status" value="1"/>
</dbReference>
<dbReference type="EMBL" id="JH431265">
    <property type="status" value="NOT_ANNOTATED_CDS"/>
    <property type="molecule type" value="Genomic_DNA"/>
</dbReference>
<keyword evidence="4 7" id="KW-0863">Zinc-finger</keyword>
<feature type="domain" description="C2H2-type" evidence="9">
    <location>
        <begin position="685"/>
        <end position="712"/>
    </location>
</feature>
<keyword evidence="5" id="KW-0862">Zinc</keyword>
<dbReference type="Proteomes" id="UP000014500">
    <property type="component" value="Unassembled WGS sequence"/>
</dbReference>
<protein>
    <recommendedName>
        <fullName evidence="9">C2H2-type domain-containing protein</fullName>
    </recommendedName>
</protein>
<dbReference type="PANTHER" id="PTHR16515">
    <property type="entry name" value="PR DOMAIN ZINC FINGER PROTEIN"/>
    <property type="match status" value="1"/>
</dbReference>
<dbReference type="SMART" id="SM00355">
    <property type="entry name" value="ZnF_C2H2"/>
    <property type="match status" value="4"/>
</dbReference>
<accession>T1IPS7</accession>
<dbReference type="SUPFAM" id="SSF57667">
    <property type="entry name" value="beta-beta-alpha zinc fingers"/>
    <property type="match status" value="2"/>
</dbReference>
<evidence type="ECO:0000256" key="3">
    <source>
        <dbReference type="ARBA" id="ARBA00022737"/>
    </source>
</evidence>
<evidence type="ECO:0000256" key="8">
    <source>
        <dbReference type="SAM" id="MobiDB-lite"/>
    </source>
</evidence>
<evidence type="ECO:0000259" key="9">
    <source>
        <dbReference type="PROSITE" id="PS50157"/>
    </source>
</evidence>
<proteinExistence type="predicted"/>
<evidence type="ECO:0000256" key="7">
    <source>
        <dbReference type="PROSITE-ProRule" id="PRU00042"/>
    </source>
</evidence>
<dbReference type="InterPro" id="IPR050331">
    <property type="entry name" value="Zinc_finger"/>
</dbReference>
<dbReference type="EnsemblMetazoa" id="SMAR003031-RA">
    <property type="protein sequence ID" value="SMAR003031-PA"/>
    <property type="gene ID" value="SMAR003031"/>
</dbReference>
<feature type="compositionally biased region" description="Polar residues" evidence="8">
    <location>
        <begin position="367"/>
        <end position="377"/>
    </location>
</feature>
<keyword evidence="2" id="KW-0479">Metal-binding</keyword>
<dbReference type="GO" id="GO:0008270">
    <property type="term" value="F:zinc ion binding"/>
    <property type="evidence" value="ECO:0007669"/>
    <property type="project" value="UniProtKB-KW"/>
</dbReference>
<name>T1IPS7_STRMM</name>
<organism evidence="10 11">
    <name type="scientific">Strigamia maritima</name>
    <name type="common">European centipede</name>
    <name type="synonym">Geophilus maritimus</name>
    <dbReference type="NCBI Taxonomy" id="126957"/>
    <lineage>
        <taxon>Eukaryota</taxon>
        <taxon>Metazoa</taxon>
        <taxon>Ecdysozoa</taxon>
        <taxon>Arthropoda</taxon>
        <taxon>Myriapoda</taxon>
        <taxon>Chilopoda</taxon>
        <taxon>Pleurostigmophora</taxon>
        <taxon>Geophilomorpha</taxon>
        <taxon>Linotaeniidae</taxon>
        <taxon>Strigamia</taxon>
    </lineage>
</organism>
<evidence type="ECO:0000256" key="6">
    <source>
        <dbReference type="ARBA" id="ARBA00023242"/>
    </source>
</evidence>
<dbReference type="InterPro" id="IPR036236">
    <property type="entry name" value="Znf_C2H2_sf"/>
</dbReference>
<comment type="subcellular location">
    <subcellularLocation>
        <location evidence="1">Nucleus</location>
    </subcellularLocation>
</comment>
<feature type="domain" description="C2H2-type" evidence="9">
    <location>
        <begin position="628"/>
        <end position="656"/>
    </location>
</feature>
<dbReference type="PANTHER" id="PTHR16515:SF49">
    <property type="entry name" value="GASTRULA ZINC FINGER PROTEIN XLCGF49.1-LIKE-RELATED"/>
    <property type="match status" value="1"/>
</dbReference>
<evidence type="ECO:0000256" key="4">
    <source>
        <dbReference type="ARBA" id="ARBA00022771"/>
    </source>
</evidence>
<keyword evidence="6" id="KW-0539">Nucleus</keyword>
<feature type="region of interest" description="Disordered" evidence="8">
    <location>
        <begin position="336"/>
        <end position="433"/>
    </location>
</feature>
<dbReference type="PhylomeDB" id="T1IPS7"/>
<dbReference type="OMA" id="RQWEEHP"/>
<dbReference type="eggNOG" id="KOG1721">
    <property type="taxonomic scope" value="Eukaryota"/>
</dbReference>
<feature type="domain" description="C2H2-type" evidence="9">
    <location>
        <begin position="657"/>
        <end position="684"/>
    </location>
</feature>
<dbReference type="AlphaFoldDB" id="T1IPS7"/>
<dbReference type="HOGENOM" id="CLU_336271_0_0_1"/>
<keyword evidence="11" id="KW-1185">Reference proteome</keyword>
<reference evidence="10" key="2">
    <citation type="submission" date="2015-02" db="UniProtKB">
        <authorList>
            <consortium name="EnsemblMetazoa"/>
        </authorList>
    </citation>
    <scope>IDENTIFICATION</scope>
</reference>
<dbReference type="GO" id="GO:0005634">
    <property type="term" value="C:nucleus"/>
    <property type="evidence" value="ECO:0007669"/>
    <property type="project" value="UniProtKB-SubCell"/>
</dbReference>
<feature type="region of interest" description="Disordered" evidence="8">
    <location>
        <begin position="555"/>
        <end position="580"/>
    </location>
</feature>
<dbReference type="Pfam" id="PF00096">
    <property type="entry name" value="zf-C2H2"/>
    <property type="match status" value="3"/>
</dbReference>
<dbReference type="STRING" id="126957.T1IPS7"/>
<feature type="domain" description="C2H2-type" evidence="9">
    <location>
        <begin position="713"/>
        <end position="736"/>
    </location>
</feature>
<evidence type="ECO:0000256" key="5">
    <source>
        <dbReference type="ARBA" id="ARBA00022833"/>
    </source>
</evidence>
<evidence type="ECO:0000256" key="1">
    <source>
        <dbReference type="ARBA" id="ARBA00004123"/>
    </source>
</evidence>
<reference evidence="11" key="1">
    <citation type="submission" date="2011-05" db="EMBL/GenBank/DDBJ databases">
        <authorList>
            <person name="Richards S.R."/>
            <person name="Qu J."/>
            <person name="Jiang H."/>
            <person name="Jhangiani S.N."/>
            <person name="Agravi P."/>
            <person name="Goodspeed R."/>
            <person name="Gross S."/>
            <person name="Mandapat C."/>
            <person name="Jackson L."/>
            <person name="Mathew T."/>
            <person name="Pu L."/>
            <person name="Thornton R."/>
            <person name="Saada N."/>
            <person name="Wilczek-Boney K.B."/>
            <person name="Lee S."/>
            <person name="Kovar C."/>
            <person name="Wu Y."/>
            <person name="Scherer S.E."/>
            <person name="Worley K.C."/>
            <person name="Muzny D.M."/>
            <person name="Gibbs R."/>
        </authorList>
    </citation>
    <scope>NUCLEOTIDE SEQUENCE</scope>
    <source>
        <strain evidence="11">Brora</strain>
    </source>
</reference>
<dbReference type="FunFam" id="3.30.160.60:FF:000264">
    <property type="entry name" value="Zinc finger protein 236"/>
    <property type="match status" value="1"/>
</dbReference>
<evidence type="ECO:0000313" key="11">
    <source>
        <dbReference type="Proteomes" id="UP000014500"/>
    </source>
</evidence>
<feature type="region of interest" description="Disordered" evidence="8">
    <location>
        <begin position="760"/>
        <end position="792"/>
    </location>
</feature>